<dbReference type="Proteomes" id="UP000661691">
    <property type="component" value="Unassembled WGS sequence"/>
</dbReference>
<organism evidence="2 3">
    <name type="scientific">Polycladospora coralii</name>
    <dbReference type="NCBI Taxonomy" id="2771432"/>
    <lineage>
        <taxon>Bacteria</taxon>
        <taxon>Bacillati</taxon>
        <taxon>Bacillota</taxon>
        <taxon>Bacilli</taxon>
        <taxon>Bacillales</taxon>
        <taxon>Thermoactinomycetaceae</taxon>
        <taxon>Polycladospora</taxon>
    </lineage>
</organism>
<dbReference type="InterPro" id="IPR009403">
    <property type="entry name" value="UPF0637"/>
</dbReference>
<dbReference type="EMBL" id="JACXAH010000003">
    <property type="protein sequence ID" value="MBD1371282.1"/>
    <property type="molecule type" value="Genomic_DNA"/>
</dbReference>
<name>A0A926RTF4_9BACL</name>
<dbReference type="SUPFAM" id="SSF142913">
    <property type="entry name" value="YktB/PF0168-like"/>
    <property type="match status" value="1"/>
</dbReference>
<dbReference type="HAMAP" id="MF_01851">
    <property type="entry name" value="UPF0637"/>
    <property type="match status" value="1"/>
</dbReference>
<dbReference type="InterPro" id="IPR053707">
    <property type="entry name" value="UPF0637_domain_sf"/>
</dbReference>
<evidence type="ECO:0000313" key="2">
    <source>
        <dbReference type="EMBL" id="MBD1371282.1"/>
    </source>
</evidence>
<dbReference type="PIRSF" id="PIRSF021332">
    <property type="entry name" value="DUF1054"/>
    <property type="match status" value="1"/>
</dbReference>
<reference evidence="2" key="1">
    <citation type="submission" date="2020-09" db="EMBL/GenBank/DDBJ databases">
        <title>A novel bacterium of genus Hazenella, isolated from South China Sea.</title>
        <authorList>
            <person name="Huang H."/>
            <person name="Mo K."/>
            <person name="Hu Y."/>
        </authorList>
    </citation>
    <scope>NUCLEOTIDE SEQUENCE</scope>
    <source>
        <strain evidence="2">IB182357</strain>
    </source>
</reference>
<comment type="similarity">
    <text evidence="1">Belongs to the UPF0637 family.</text>
</comment>
<protein>
    <recommendedName>
        <fullName evidence="1">UPF0637 protein IC620_02805</fullName>
    </recommendedName>
</protein>
<evidence type="ECO:0000256" key="1">
    <source>
        <dbReference type="HAMAP-Rule" id="MF_01851"/>
    </source>
</evidence>
<dbReference type="Pfam" id="PF06335">
    <property type="entry name" value="DUF1054"/>
    <property type="match status" value="1"/>
</dbReference>
<comment type="caution">
    <text evidence="2">The sequence shown here is derived from an EMBL/GenBank/DDBJ whole genome shotgun (WGS) entry which is preliminary data.</text>
</comment>
<dbReference type="RefSeq" id="WP_191141468.1">
    <property type="nucleotide sequence ID" value="NZ_JACXAH010000003.1"/>
</dbReference>
<keyword evidence="3" id="KW-1185">Reference proteome</keyword>
<evidence type="ECO:0000313" key="3">
    <source>
        <dbReference type="Proteomes" id="UP000661691"/>
    </source>
</evidence>
<proteinExistence type="inferred from homology"/>
<sequence length="209" mass="24125">MKSSFFTEEDFHVFQVDGLDARMASLKGLIRPKLELLGADLSAFLSTHLQQEMYFHVAKHARRTVNPPEDTWVAWSTNRRGYKALPHFQVGLNDQEVFVWFALIYECEHKSYFARQLLHHSDSAWEKIPTDFYLSEDHTKPGGTPIQDLSEEQITQRLERLQQVKKAEFLCGTLIPRSEAVTLSQTALISRVEDVFHATLPLYHLALQP</sequence>
<dbReference type="AlphaFoldDB" id="A0A926RTF4"/>
<gene>
    <name evidence="2" type="ORF">IC620_02805</name>
</gene>
<dbReference type="Gene3D" id="3.30.930.20">
    <property type="entry name" value="Protein of unknown function DUF1054"/>
    <property type="match status" value="1"/>
</dbReference>
<accession>A0A926RTF4</accession>